<dbReference type="PANTHER" id="PTHR32089">
    <property type="entry name" value="METHYL-ACCEPTING CHEMOTAXIS PROTEIN MCPB"/>
    <property type="match status" value="1"/>
</dbReference>
<dbReference type="PATRIC" id="fig|1328313.3.peg.3435"/>
<dbReference type="GO" id="GO:0016020">
    <property type="term" value="C:membrane"/>
    <property type="evidence" value="ECO:0007669"/>
    <property type="project" value="UniProtKB-SubCell"/>
</dbReference>
<feature type="transmembrane region" description="Helical" evidence="9">
    <location>
        <begin position="12"/>
        <end position="29"/>
    </location>
</feature>
<dbReference type="Gene3D" id="1.10.287.950">
    <property type="entry name" value="Methyl-accepting chemotaxis protein"/>
    <property type="match status" value="1"/>
</dbReference>
<keyword evidence="2 9" id="KW-0812">Transmembrane</keyword>
<feature type="domain" description="Methyl-accepting transducer" evidence="10">
    <location>
        <begin position="412"/>
        <end position="648"/>
    </location>
</feature>
<evidence type="ECO:0000256" key="2">
    <source>
        <dbReference type="ARBA" id="ARBA00022692"/>
    </source>
</evidence>
<keyword evidence="13" id="KW-1185">Reference proteome</keyword>
<dbReference type="SUPFAM" id="SSF58104">
    <property type="entry name" value="Methyl-accepting chemotaxis protein (MCP) signaling domain"/>
    <property type="match status" value="1"/>
</dbReference>
<feature type="region of interest" description="Disordered" evidence="8">
    <location>
        <begin position="650"/>
        <end position="672"/>
    </location>
</feature>
<sequence length="684" mass="76773">MQFLKQFKIQSRIAALVLIPLVFTFILSWERLNNALESQQDMADLDIVLNYADVTSPYIGAVLEEAFYSRLYIDAQPDEASSRKSTLKNVRDKAKRYERTYVNYVRDNKDDLSKFTTLQTHINGILKLIEGLEYVRKTVDDKSHISKKFTAKNQFGRELHTMWELSVVIRRLLLSMNEIVVLSSANEQLSKMANAYYNLMAANVETSFHNSFVYLTIYQQLDAYIFGEIYASATKTNSYHELFLNFASDKAKNAFNKMRANRYYKTYDEVGLQARSNIYNIVNKPLAIDPSIDWNEVTSQVFKIYNQTVDDVMSELIDTKNTLVDDANSLVIQTIVLMFALLIVISLVSYVIARSIASPLKSMVRSFKQLAKDKDMTQRLDDSGSDELAELSHAFNELLENFNQTLTSVQTEANAIHNSSTDINSAMSDSLELSKSQLASTDSVSVAITEMTATISEVASMAHSTSDIVHQAHDLSVDSAKNAHLSRELMQDLIKELGNTGDVVNNLNEESKQISNILNVIQDIAEQTNLLALNAAIEAARAGDMGRGFAVVSDEVRNLASRTQESTKQIRQQIEALQQGAATAVSNMEMLQQAGTQSSDIVLENSKAFDLMKGKLDEVMQMATQIATATEEQTSVSNEMNERILVIRDEAQKVTDQTNKTSDSSQGLKQTGERLKQYISEFHL</sequence>
<dbReference type="PANTHER" id="PTHR32089:SF119">
    <property type="entry name" value="METHYL-ACCEPTING CHEMOTAXIS PROTEIN CTPL"/>
    <property type="match status" value="1"/>
</dbReference>
<gene>
    <name evidence="12" type="ORF">DS2_16814</name>
</gene>
<protein>
    <submittedName>
        <fullName evidence="12">Putative methyl-accepting chemotaxis sensory transducer</fullName>
    </submittedName>
</protein>
<dbReference type="CDD" id="cd11386">
    <property type="entry name" value="MCP_signal"/>
    <property type="match status" value="1"/>
</dbReference>
<dbReference type="EMBL" id="ARZY01000043">
    <property type="protein sequence ID" value="EWH08557.1"/>
    <property type="molecule type" value="Genomic_DNA"/>
</dbReference>
<dbReference type="STRING" id="1328313.DS2_16814"/>
<feature type="compositionally biased region" description="Polar residues" evidence="8">
    <location>
        <begin position="654"/>
        <end position="669"/>
    </location>
</feature>
<dbReference type="PROSITE" id="PS50111">
    <property type="entry name" value="CHEMOTAXIS_TRANSDUC_2"/>
    <property type="match status" value="1"/>
</dbReference>
<keyword evidence="3 9" id="KW-1133">Transmembrane helix</keyword>
<dbReference type="eggNOG" id="COG0840">
    <property type="taxonomic scope" value="Bacteria"/>
</dbReference>
<evidence type="ECO:0000313" key="12">
    <source>
        <dbReference type="EMBL" id="EWH08557.1"/>
    </source>
</evidence>
<keyword evidence="5 7" id="KW-0807">Transducer</keyword>
<dbReference type="SMART" id="SM00283">
    <property type="entry name" value="MA"/>
    <property type="match status" value="1"/>
</dbReference>
<feature type="transmembrane region" description="Helical" evidence="9">
    <location>
        <begin position="330"/>
        <end position="353"/>
    </location>
</feature>
<dbReference type="Pfam" id="PF00672">
    <property type="entry name" value="HAMP"/>
    <property type="match status" value="1"/>
</dbReference>
<dbReference type="PROSITE" id="PS50885">
    <property type="entry name" value="HAMP"/>
    <property type="match status" value="1"/>
</dbReference>
<name>W7QI02_9ALTE</name>
<dbReference type="GO" id="GO:0007165">
    <property type="term" value="P:signal transduction"/>
    <property type="evidence" value="ECO:0007669"/>
    <property type="project" value="UniProtKB-KW"/>
</dbReference>
<keyword evidence="4 9" id="KW-0472">Membrane</keyword>
<dbReference type="SMART" id="SM00304">
    <property type="entry name" value="HAMP"/>
    <property type="match status" value="1"/>
</dbReference>
<proteinExistence type="inferred from homology"/>
<dbReference type="InterPro" id="IPR004089">
    <property type="entry name" value="MCPsignal_dom"/>
</dbReference>
<dbReference type="OrthoDB" id="2489132at2"/>
<comment type="subcellular location">
    <subcellularLocation>
        <location evidence="1">Membrane</location>
        <topology evidence="1">Multi-pass membrane protein</topology>
    </subcellularLocation>
</comment>
<evidence type="ECO:0000256" key="4">
    <source>
        <dbReference type="ARBA" id="ARBA00023136"/>
    </source>
</evidence>
<dbReference type="InterPro" id="IPR003660">
    <property type="entry name" value="HAMP_dom"/>
</dbReference>
<dbReference type="CDD" id="cd06225">
    <property type="entry name" value="HAMP"/>
    <property type="match status" value="1"/>
</dbReference>
<evidence type="ECO:0000313" key="13">
    <source>
        <dbReference type="Proteomes" id="UP000019276"/>
    </source>
</evidence>
<evidence type="ECO:0000256" key="9">
    <source>
        <dbReference type="SAM" id="Phobius"/>
    </source>
</evidence>
<comment type="caution">
    <text evidence="12">The sequence shown here is derived from an EMBL/GenBank/DDBJ whole genome shotgun (WGS) entry which is preliminary data.</text>
</comment>
<accession>W7QI02</accession>
<evidence type="ECO:0000256" key="5">
    <source>
        <dbReference type="ARBA" id="ARBA00023224"/>
    </source>
</evidence>
<feature type="domain" description="HAMP" evidence="11">
    <location>
        <begin position="354"/>
        <end position="407"/>
    </location>
</feature>
<reference evidence="12 13" key="1">
    <citation type="journal article" date="2014" name="Genome Announc.">
        <title>Draft Genome Sequence of the Agar-Degrading Bacterium Catenovulum sp. Strain DS-2, Isolated from Intestines of Haliotis diversicolor.</title>
        <authorList>
            <person name="Shan D."/>
            <person name="Li X."/>
            <person name="Gu Z."/>
            <person name="Wei G."/>
            <person name="Gao Z."/>
            <person name="Shao Z."/>
        </authorList>
    </citation>
    <scope>NUCLEOTIDE SEQUENCE [LARGE SCALE GENOMIC DNA]</scope>
    <source>
        <strain evidence="12 13">DS-2</strain>
    </source>
</reference>
<dbReference type="Pfam" id="PF00015">
    <property type="entry name" value="MCPsignal"/>
    <property type="match status" value="1"/>
</dbReference>
<comment type="similarity">
    <text evidence="6">Belongs to the methyl-accepting chemotaxis (MCP) protein family.</text>
</comment>
<evidence type="ECO:0000256" key="7">
    <source>
        <dbReference type="PROSITE-ProRule" id="PRU00284"/>
    </source>
</evidence>
<dbReference type="RefSeq" id="WP_035016080.1">
    <property type="nucleotide sequence ID" value="NZ_ARZY01000043.1"/>
</dbReference>
<dbReference type="FunFam" id="1.10.287.950:FF:000001">
    <property type="entry name" value="Methyl-accepting chemotaxis sensory transducer"/>
    <property type="match status" value="1"/>
</dbReference>
<evidence type="ECO:0000256" key="1">
    <source>
        <dbReference type="ARBA" id="ARBA00004141"/>
    </source>
</evidence>
<evidence type="ECO:0000259" key="10">
    <source>
        <dbReference type="PROSITE" id="PS50111"/>
    </source>
</evidence>
<organism evidence="12 13">
    <name type="scientific">Catenovulum agarivorans DS-2</name>
    <dbReference type="NCBI Taxonomy" id="1328313"/>
    <lineage>
        <taxon>Bacteria</taxon>
        <taxon>Pseudomonadati</taxon>
        <taxon>Pseudomonadota</taxon>
        <taxon>Gammaproteobacteria</taxon>
        <taxon>Alteromonadales</taxon>
        <taxon>Alteromonadaceae</taxon>
        <taxon>Catenovulum</taxon>
    </lineage>
</organism>
<dbReference type="Proteomes" id="UP000019276">
    <property type="component" value="Unassembled WGS sequence"/>
</dbReference>
<evidence type="ECO:0000259" key="11">
    <source>
        <dbReference type="PROSITE" id="PS50885"/>
    </source>
</evidence>
<evidence type="ECO:0000256" key="6">
    <source>
        <dbReference type="ARBA" id="ARBA00029447"/>
    </source>
</evidence>
<evidence type="ECO:0000256" key="8">
    <source>
        <dbReference type="SAM" id="MobiDB-lite"/>
    </source>
</evidence>
<dbReference type="AlphaFoldDB" id="W7QI02"/>
<evidence type="ECO:0000256" key="3">
    <source>
        <dbReference type="ARBA" id="ARBA00022989"/>
    </source>
</evidence>
<dbReference type="GO" id="GO:0006935">
    <property type="term" value="P:chemotaxis"/>
    <property type="evidence" value="ECO:0007669"/>
    <property type="project" value="UniProtKB-ARBA"/>
</dbReference>